<name>A0A9D1STT5_9FIRM</name>
<feature type="transmembrane region" description="Helical" evidence="1">
    <location>
        <begin position="167"/>
        <end position="186"/>
    </location>
</feature>
<accession>A0A9D1STT5</accession>
<feature type="transmembrane region" description="Helical" evidence="1">
    <location>
        <begin position="53"/>
        <end position="74"/>
    </location>
</feature>
<feature type="transmembrane region" description="Helical" evidence="1">
    <location>
        <begin position="16"/>
        <end position="38"/>
    </location>
</feature>
<keyword evidence="1" id="KW-0472">Membrane</keyword>
<gene>
    <name evidence="2" type="ORF">IAD25_02370</name>
</gene>
<dbReference type="Proteomes" id="UP000824130">
    <property type="component" value="Unassembled WGS sequence"/>
</dbReference>
<dbReference type="AlphaFoldDB" id="A0A9D1STT5"/>
<feature type="transmembrane region" description="Helical" evidence="1">
    <location>
        <begin position="95"/>
        <end position="118"/>
    </location>
</feature>
<evidence type="ECO:0000313" key="3">
    <source>
        <dbReference type="Proteomes" id="UP000824130"/>
    </source>
</evidence>
<sequence length="283" mass="30975">MNKLLSAGFFRLKKNLLFWLSMVFMAIAGISFPLAAYADSQKYGLVYTLEGNFFTSAVFAVILSSVFCSLFIGADYSSGTIRNKVIAGHNRVSLYLANLVICIAACLLMTAAYSAAYLATGLPLLGTFTISAKTVMTFVAILLCLIIAASALFTVISMLISSKASSAVTCILLAFILLFAGTYLNARLNEEEMYPVYDYGEEYGYYSSENGPPDATMIKNPNYLEGTERQVYQFLYDFLPGGQMIQCASGDALHPKRMPAYSLIIAVASTGIGLFFFRRKDMK</sequence>
<keyword evidence="1" id="KW-0812">Transmembrane</keyword>
<reference evidence="2" key="1">
    <citation type="submission" date="2020-10" db="EMBL/GenBank/DDBJ databases">
        <authorList>
            <person name="Gilroy R."/>
        </authorList>
    </citation>
    <scope>NUCLEOTIDE SEQUENCE</scope>
    <source>
        <strain evidence="2">ChiSjej4B22-8349</strain>
    </source>
</reference>
<evidence type="ECO:0000256" key="1">
    <source>
        <dbReference type="SAM" id="Phobius"/>
    </source>
</evidence>
<dbReference type="GO" id="GO:0140359">
    <property type="term" value="F:ABC-type transporter activity"/>
    <property type="evidence" value="ECO:0007669"/>
    <property type="project" value="InterPro"/>
</dbReference>
<organism evidence="2 3">
    <name type="scientific">Candidatus Allocopromorpha excrementipullorum</name>
    <dbReference type="NCBI Taxonomy" id="2840743"/>
    <lineage>
        <taxon>Bacteria</taxon>
        <taxon>Bacillati</taxon>
        <taxon>Bacillota</taxon>
        <taxon>Clostridia</taxon>
        <taxon>Eubacteriales</taxon>
        <taxon>Eubacteriaceae</taxon>
        <taxon>Eubacteriaceae incertae sedis</taxon>
        <taxon>Candidatus Allocopromorpha</taxon>
    </lineage>
</organism>
<protein>
    <submittedName>
        <fullName evidence="2">ABC transporter permease subunit</fullName>
    </submittedName>
</protein>
<reference evidence="2" key="2">
    <citation type="journal article" date="2021" name="PeerJ">
        <title>Extensive microbial diversity within the chicken gut microbiome revealed by metagenomics and culture.</title>
        <authorList>
            <person name="Gilroy R."/>
            <person name="Ravi A."/>
            <person name="Getino M."/>
            <person name="Pursley I."/>
            <person name="Horton D.L."/>
            <person name="Alikhan N.F."/>
            <person name="Baker D."/>
            <person name="Gharbi K."/>
            <person name="Hall N."/>
            <person name="Watson M."/>
            <person name="Adriaenssens E.M."/>
            <person name="Foster-Nyarko E."/>
            <person name="Jarju S."/>
            <person name="Secka A."/>
            <person name="Antonio M."/>
            <person name="Oren A."/>
            <person name="Chaudhuri R.R."/>
            <person name="La Ragione R."/>
            <person name="Hildebrand F."/>
            <person name="Pallen M.J."/>
        </authorList>
    </citation>
    <scope>NUCLEOTIDE SEQUENCE</scope>
    <source>
        <strain evidence="2">ChiSjej4B22-8349</strain>
    </source>
</reference>
<comment type="caution">
    <text evidence="2">The sequence shown here is derived from an EMBL/GenBank/DDBJ whole genome shotgun (WGS) entry which is preliminary data.</text>
</comment>
<proteinExistence type="predicted"/>
<feature type="transmembrane region" description="Helical" evidence="1">
    <location>
        <begin position="258"/>
        <end position="277"/>
    </location>
</feature>
<feature type="transmembrane region" description="Helical" evidence="1">
    <location>
        <begin position="138"/>
        <end position="160"/>
    </location>
</feature>
<dbReference type="GO" id="GO:0005886">
    <property type="term" value="C:plasma membrane"/>
    <property type="evidence" value="ECO:0007669"/>
    <property type="project" value="UniProtKB-SubCell"/>
</dbReference>
<evidence type="ECO:0000313" key="2">
    <source>
        <dbReference type="EMBL" id="HIU95543.1"/>
    </source>
</evidence>
<keyword evidence="1" id="KW-1133">Transmembrane helix</keyword>
<dbReference type="EMBL" id="DVOB01000054">
    <property type="protein sequence ID" value="HIU95543.1"/>
    <property type="molecule type" value="Genomic_DNA"/>
</dbReference>